<proteinExistence type="predicted"/>
<dbReference type="InterPro" id="IPR008727">
    <property type="entry name" value="PAAR_motif"/>
</dbReference>
<organism evidence="2 3">
    <name type="scientific">Duganella radicis</name>
    <dbReference type="NCBI Taxonomy" id="551988"/>
    <lineage>
        <taxon>Bacteria</taxon>
        <taxon>Pseudomonadati</taxon>
        <taxon>Pseudomonadota</taxon>
        <taxon>Betaproteobacteria</taxon>
        <taxon>Burkholderiales</taxon>
        <taxon>Oxalobacteraceae</taxon>
        <taxon>Telluria group</taxon>
        <taxon>Duganella</taxon>
    </lineage>
</organism>
<evidence type="ECO:0000256" key="1">
    <source>
        <dbReference type="SAM" id="MobiDB-lite"/>
    </source>
</evidence>
<feature type="region of interest" description="Disordered" evidence="1">
    <location>
        <begin position="92"/>
        <end position="132"/>
    </location>
</feature>
<evidence type="ECO:0008006" key="4">
    <source>
        <dbReference type="Google" id="ProtNLM"/>
    </source>
</evidence>
<accession>A0A6L6PRX8</accession>
<evidence type="ECO:0000313" key="2">
    <source>
        <dbReference type="EMBL" id="MTV41838.1"/>
    </source>
</evidence>
<feature type="compositionally biased region" description="Basic residues" evidence="1">
    <location>
        <begin position="95"/>
        <end position="116"/>
    </location>
</feature>
<comment type="caution">
    <text evidence="2">The sequence shown here is derived from an EMBL/GenBank/DDBJ whole genome shotgun (WGS) entry which is preliminary data.</text>
</comment>
<keyword evidence="3" id="KW-1185">Reference proteome</keyword>
<dbReference type="OrthoDB" id="8594232at2"/>
<dbReference type="Pfam" id="PF05488">
    <property type="entry name" value="PAAR_motif"/>
    <property type="match status" value="1"/>
</dbReference>
<gene>
    <name evidence="2" type="ORF">GM676_30250</name>
</gene>
<evidence type="ECO:0000313" key="3">
    <source>
        <dbReference type="Proteomes" id="UP000475582"/>
    </source>
</evidence>
<reference evidence="2 3" key="1">
    <citation type="submission" date="2019-11" db="EMBL/GenBank/DDBJ databases">
        <title>Type strains purchased from KCTC, JCM and DSMZ.</title>
        <authorList>
            <person name="Lu H."/>
        </authorList>
    </citation>
    <scope>NUCLEOTIDE SEQUENCE [LARGE SCALE GENOMIC DNA]</scope>
    <source>
        <strain evidence="2 3">KCTC 22382</strain>
    </source>
</reference>
<dbReference type="AlphaFoldDB" id="A0A6L6PRX8"/>
<dbReference type="EMBL" id="WNKY01000074">
    <property type="protein sequence ID" value="MTV41838.1"/>
    <property type="molecule type" value="Genomic_DNA"/>
</dbReference>
<sequence>MQRYHITLGASTSAGGKVISASSACSINGVVVALEGDAIFCPACKSNGRIKIFGTPGNAVGRLGRGRGTSRPALHRRIDANATRRQTLPAGIARQGHRRHHRQRRLYPAHRRRRPRPTVGVAPDRQGLQSHRCSDTRLRQHLAARAA</sequence>
<dbReference type="CDD" id="cd14744">
    <property type="entry name" value="PAAR_CT_2"/>
    <property type="match status" value="1"/>
</dbReference>
<protein>
    <recommendedName>
        <fullName evidence="4">PAAR domain-containing protein</fullName>
    </recommendedName>
</protein>
<name>A0A6L6PRX8_9BURK</name>
<dbReference type="Proteomes" id="UP000475582">
    <property type="component" value="Unassembled WGS sequence"/>
</dbReference>